<dbReference type="RefSeq" id="WP_190432375.1">
    <property type="nucleotide sequence ID" value="NZ_JAMPKM010000007.1"/>
</dbReference>
<organism evidence="2 3">
    <name type="scientific">Trichocoleus desertorum GB2-A4</name>
    <dbReference type="NCBI Taxonomy" id="2933944"/>
    <lineage>
        <taxon>Bacteria</taxon>
        <taxon>Bacillati</taxon>
        <taxon>Cyanobacteriota</taxon>
        <taxon>Cyanophyceae</taxon>
        <taxon>Leptolyngbyales</taxon>
        <taxon>Trichocoleusaceae</taxon>
        <taxon>Trichocoleus</taxon>
    </lineage>
</organism>
<gene>
    <name evidence="2" type="ORF">NC998_12895</name>
</gene>
<keyword evidence="3" id="KW-1185">Reference proteome</keyword>
<feature type="coiled-coil region" evidence="1">
    <location>
        <begin position="11"/>
        <end position="77"/>
    </location>
</feature>
<protein>
    <recommendedName>
        <fullName evidence="4">Chromosome partition protein Smc</fullName>
    </recommendedName>
</protein>
<dbReference type="EMBL" id="JAMPKM010000007">
    <property type="protein sequence ID" value="MEP0817991.1"/>
    <property type="molecule type" value="Genomic_DNA"/>
</dbReference>
<keyword evidence="1" id="KW-0175">Coiled coil</keyword>
<reference evidence="2 3" key="1">
    <citation type="submission" date="2022-04" db="EMBL/GenBank/DDBJ databases">
        <title>Positive selection, recombination, and allopatry shape intraspecific diversity of widespread and dominant cyanobacteria.</title>
        <authorList>
            <person name="Wei J."/>
            <person name="Shu W."/>
            <person name="Hu C."/>
        </authorList>
    </citation>
    <scope>NUCLEOTIDE SEQUENCE [LARGE SCALE GENOMIC DNA]</scope>
    <source>
        <strain evidence="2 3">GB2-A4</strain>
    </source>
</reference>
<evidence type="ECO:0008006" key="4">
    <source>
        <dbReference type="Google" id="ProtNLM"/>
    </source>
</evidence>
<evidence type="ECO:0000256" key="1">
    <source>
        <dbReference type="SAM" id="Coils"/>
    </source>
</evidence>
<sequence>MLSQPSEQRKLQEINAIYEQAESKLQDAIALLQEQIESLTQQLENSYQETQVLEQELSHTNQELSNLNQENQELYAGQQKLTLSQARILAQSLLDQGKPTSEALARLLSEIYQVQVAPEEFAQKARSSSLLNPYRRVQQARIFATQRQLKTQFNELKTLFSELGEKFDDLS</sequence>
<dbReference type="Proteomes" id="UP001464891">
    <property type="component" value="Unassembled WGS sequence"/>
</dbReference>
<evidence type="ECO:0000313" key="2">
    <source>
        <dbReference type="EMBL" id="MEP0817991.1"/>
    </source>
</evidence>
<proteinExistence type="predicted"/>
<accession>A0ABV0J886</accession>
<comment type="caution">
    <text evidence="2">The sequence shown here is derived from an EMBL/GenBank/DDBJ whole genome shotgun (WGS) entry which is preliminary data.</text>
</comment>
<evidence type="ECO:0000313" key="3">
    <source>
        <dbReference type="Proteomes" id="UP001464891"/>
    </source>
</evidence>
<name>A0ABV0J886_9CYAN</name>